<dbReference type="GO" id="GO:0006508">
    <property type="term" value="P:proteolysis"/>
    <property type="evidence" value="ECO:0007669"/>
    <property type="project" value="UniProtKB-KW"/>
</dbReference>
<feature type="compositionally biased region" description="Pro residues" evidence="9">
    <location>
        <begin position="265"/>
        <end position="274"/>
    </location>
</feature>
<accession>A0AAN7AEF9</accession>
<evidence type="ECO:0000313" key="11">
    <source>
        <dbReference type="EMBL" id="KAK4184193.1"/>
    </source>
</evidence>
<dbReference type="SUPFAM" id="SSF140856">
    <property type="entry name" value="USP8 N-terminal domain-like"/>
    <property type="match status" value="1"/>
</dbReference>
<dbReference type="InterPro" id="IPR000555">
    <property type="entry name" value="JAMM/MPN+_dom"/>
</dbReference>
<dbReference type="Gene3D" id="3.40.140.10">
    <property type="entry name" value="Cytidine Deaminase, domain 2"/>
    <property type="match status" value="1"/>
</dbReference>
<keyword evidence="12" id="KW-1185">Reference proteome</keyword>
<dbReference type="Proteomes" id="UP001302126">
    <property type="component" value="Unassembled WGS sequence"/>
</dbReference>
<comment type="cofactor">
    <cofactor evidence="1">
        <name>Zn(2+)</name>
        <dbReference type="ChEBI" id="CHEBI:29105"/>
    </cofactor>
</comment>
<dbReference type="EMBL" id="MU864500">
    <property type="protein sequence ID" value="KAK4184193.1"/>
    <property type="molecule type" value="Genomic_DNA"/>
</dbReference>
<keyword evidence="3" id="KW-0645">Protease</keyword>
<evidence type="ECO:0000256" key="2">
    <source>
        <dbReference type="ARBA" id="ARBA00010981"/>
    </source>
</evidence>
<dbReference type="GO" id="GO:0140492">
    <property type="term" value="F:metal-dependent deubiquitinase activity"/>
    <property type="evidence" value="ECO:0007669"/>
    <property type="project" value="InterPro"/>
</dbReference>
<dbReference type="AlphaFoldDB" id="A0AAN7AEF9"/>
<proteinExistence type="inferred from homology"/>
<feature type="compositionally biased region" description="Basic and acidic residues" evidence="9">
    <location>
        <begin position="187"/>
        <end position="196"/>
    </location>
</feature>
<dbReference type="Pfam" id="PF08969">
    <property type="entry name" value="USP8_dimer"/>
    <property type="match status" value="1"/>
</dbReference>
<dbReference type="GO" id="GO:0005768">
    <property type="term" value="C:endosome"/>
    <property type="evidence" value="ECO:0007669"/>
    <property type="project" value="TreeGrafter"/>
</dbReference>
<evidence type="ECO:0000259" key="10">
    <source>
        <dbReference type="PROSITE" id="PS50249"/>
    </source>
</evidence>
<dbReference type="PROSITE" id="PS50249">
    <property type="entry name" value="MPN"/>
    <property type="match status" value="1"/>
</dbReference>
<evidence type="ECO:0000256" key="7">
    <source>
        <dbReference type="ARBA" id="ARBA00022833"/>
    </source>
</evidence>
<dbReference type="PANTHER" id="PTHR12947">
    <property type="entry name" value="AMSH-LIKE PROTEASE"/>
    <property type="match status" value="1"/>
</dbReference>
<keyword evidence="8" id="KW-0482">Metalloprotease</keyword>
<dbReference type="Gene3D" id="1.20.58.80">
    <property type="entry name" value="Phosphotransferase system, lactose/cellobiose-type IIA subunit"/>
    <property type="match status" value="1"/>
</dbReference>
<dbReference type="SMART" id="SM00232">
    <property type="entry name" value="JAB_MPN"/>
    <property type="match status" value="1"/>
</dbReference>
<keyword evidence="7" id="KW-0862">Zinc</keyword>
<reference evidence="11" key="1">
    <citation type="journal article" date="2023" name="Mol. Phylogenet. Evol.">
        <title>Genome-scale phylogeny and comparative genomics of the fungal order Sordariales.</title>
        <authorList>
            <person name="Hensen N."/>
            <person name="Bonometti L."/>
            <person name="Westerberg I."/>
            <person name="Brannstrom I.O."/>
            <person name="Guillou S."/>
            <person name="Cros-Aarteil S."/>
            <person name="Calhoun S."/>
            <person name="Haridas S."/>
            <person name="Kuo A."/>
            <person name="Mondo S."/>
            <person name="Pangilinan J."/>
            <person name="Riley R."/>
            <person name="LaButti K."/>
            <person name="Andreopoulos B."/>
            <person name="Lipzen A."/>
            <person name="Chen C."/>
            <person name="Yan M."/>
            <person name="Daum C."/>
            <person name="Ng V."/>
            <person name="Clum A."/>
            <person name="Steindorff A."/>
            <person name="Ohm R.A."/>
            <person name="Martin F."/>
            <person name="Silar P."/>
            <person name="Natvig D.O."/>
            <person name="Lalanne C."/>
            <person name="Gautier V."/>
            <person name="Ament-Velasquez S.L."/>
            <person name="Kruys A."/>
            <person name="Hutchinson M.I."/>
            <person name="Powell A.J."/>
            <person name="Barry K."/>
            <person name="Miller A.N."/>
            <person name="Grigoriev I.V."/>
            <person name="Debuchy R."/>
            <person name="Gladieux P."/>
            <person name="Hiltunen Thoren M."/>
            <person name="Johannesson H."/>
        </authorList>
    </citation>
    <scope>NUCLEOTIDE SEQUENCE</scope>
    <source>
        <strain evidence="11">PSN309</strain>
    </source>
</reference>
<feature type="compositionally biased region" description="Polar residues" evidence="9">
    <location>
        <begin position="249"/>
        <end position="262"/>
    </location>
</feature>
<dbReference type="GO" id="GO:0016020">
    <property type="term" value="C:membrane"/>
    <property type="evidence" value="ECO:0007669"/>
    <property type="project" value="TreeGrafter"/>
</dbReference>
<protein>
    <recommendedName>
        <fullName evidence="10">MPN domain-containing protein</fullName>
    </recommendedName>
</protein>
<feature type="region of interest" description="Disordered" evidence="9">
    <location>
        <begin position="172"/>
        <end position="205"/>
    </location>
</feature>
<dbReference type="Pfam" id="PF01398">
    <property type="entry name" value="JAB"/>
    <property type="match status" value="1"/>
</dbReference>
<evidence type="ECO:0000256" key="5">
    <source>
        <dbReference type="ARBA" id="ARBA00022786"/>
    </source>
</evidence>
<dbReference type="SUPFAM" id="SSF102712">
    <property type="entry name" value="JAB1/MPN domain"/>
    <property type="match status" value="1"/>
</dbReference>
<feature type="region of interest" description="Disordered" evidence="9">
    <location>
        <begin position="249"/>
        <end position="295"/>
    </location>
</feature>
<dbReference type="CDD" id="cd08066">
    <property type="entry name" value="MPN_AMSH_like"/>
    <property type="match status" value="1"/>
</dbReference>
<evidence type="ECO:0000313" key="12">
    <source>
        <dbReference type="Proteomes" id="UP001302126"/>
    </source>
</evidence>
<evidence type="ECO:0000256" key="6">
    <source>
        <dbReference type="ARBA" id="ARBA00022801"/>
    </source>
</evidence>
<evidence type="ECO:0000256" key="1">
    <source>
        <dbReference type="ARBA" id="ARBA00001947"/>
    </source>
</evidence>
<gene>
    <name evidence="11" type="ORF">QBC35DRAFT_392192</name>
</gene>
<keyword evidence="6" id="KW-0378">Hydrolase</keyword>
<keyword evidence="4" id="KW-0479">Metal-binding</keyword>
<reference evidence="11" key="2">
    <citation type="submission" date="2023-05" db="EMBL/GenBank/DDBJ databases">
        <authorList>
            <consortium name="Lawrence Berkeley National Laboratory"/>
            <person name="Steindorff A."/>
            <person name="Hensen N."/>
            <person name="Bonometti L."/>
            <person name="Westerberg I."/>
            <person name="Brannstrom I.O."/>
            <person name="Guillou S."/>
            <person name="Cros-Aarteil S."/>
            <person name="Calhoun S."/>
            <person name="Haridas S."/>
            <person name="Kuo A."/>
            <person name="Mondo S."/>
            <person name="Pangilinan J."/>
            <person name="Riley R."/>
            <person name="Labutti K."/>
            <person name="Andreopoulos B."/>
            <person name="Lipzen A."/>
            <person name="Chen C."/>
            <person name="Yanf M."/>
            <person name="Daum C."/>
            <person name="Ng V."/>
            <person name="Clum A."/>
            <person name="Ohm R."/>
            <person name="Martin F."/>
            <person name="Silar P."/>
            <person name="Natvig D."/>
            <person name="Lalanne C."/>
            <person name="Gautier V."/>
            <person name="Ament-Velasquez S.L."/>
            <person name="Kruys A."/>
            <person name="Hutchinson M.I."/>
            <person name="Powell A.J."/>
            <person name="Barry K."/>
            <person name="Miller A.N."/>
            <person name="Grigoriev I.V."/>
            <person name="Debuchy R."/>
            <person name="Gladieux P."/>
            <person name="Thoren M.H."/>
            <person name="Johannesson H."/>
        </authorList>
    </citation>
    <scope>NUCLEOTIDE SEQUENCE</scope>
    <source>
        <strain evidence="11">PSN309</strain>
    </source>
</reference>
<dbReference type="PANTHER" id="PTHR12947:SF13">
    <property type="entry name" value="FI19924P1"/>
    <property type="match status" value="1"/>
</dbReference>
<dbReference type="InterPro" id="IPR015063">
    <property type="entry name" value="USP8_dimer"/>
</dbReference>
<name>A0AAN7AEF9_9PEZI</name>
<comment type="similarity">
    <text evidence="2">Belongs to the peptidase M67C family.</text>
</comment>
<dbReference type="GO" id="GO:0061578">
    <property type="term" value="F:K63-linked deubiquitinase activity"/>
    <property type="evidence" value="ECO:0007669"/>
    <property type="project" value="InterPro"/>
</dbReference>
<dbReference type="GO" id="GO:0046872">
    <property type="term" value="F:metal ion binding"/>
    <property type="evidence" value="ECO:0007669"/>
    <property type="project" value="UniProtKB-KW"/>
</dbReference>
<evidence type="ECO:0000256" key="4">
    <source>
        <dbReference type="ARBA" id="ARBA00022723"/>
    </source>
</evidence>
<dbReference type="InterPro" id="IPR037518">
    <property type="entry name" value="MPN"/>
</dbReference>
<evidence type="ECO:0000256" key="9">
    <source>
        <dbReference type="SAM" id="MobiDB-lite"/>
    </source>
</evidence>
<dbReference type="GO" id="GO:0070536">
    <property type="term" value="P:protein K63-linked deubiquitination"/>
    <property type="evidence" value="ECO:0007669"/>
    <property type="project" value="InterPro"/>
</dbReference>
<comment type="caution">
    <text evidence="11">The sequence shown here is derived from an EMBL/GenBank/DDBJ whole genome shotgun (WGS) entry which is preliminary data.</text>
</comment>
<evidence type="ECO:0000256" key="3">
    <source>
        <dbReference type="ARBA" id="ARBA00022670"/>
    </source>
</evidence>
<evidence type="ECO:0000256" key="8">
    <source>
        <dbReference type="ARBA" id="ARBA00023049"/>
    </source>
</evidence>
<feature type="domain" description="MPN" evidence="10">
    <location>
        <begin position="346"/>
        <end position="474"/>
    </location>
</feature>
<dbReference type="InterPro" id="IPR044098">
    <property type="entry name" value="STAMBP/STALP-like_MPN"/>
</dbReference>
<keyword evidence="5" id="KW-0833">Ubl conjugation pathway</keyword>
<sequence length="525" mass="60346">MNASSISMANRPLTAKELTDRANDFEWNPLISLKYWVRAAETILKEGEVYLREGNIAQAYVVLYRYSTLVLEYLTKHPEARSQDGRGLLKPLNKRIPKVMDTLERLKQDIEESYDRWNKLAKAEKDAARNRRPPSSHRSPYEALDPALSWNYSSPRDILDARDHKGLAVDLARREMQRRRGGASSDDDPRRRRDSNQRPLPTYDEELQRQMEATRQQLNQSRNYTNYKYEEDDYVPSTTYSYPSINKSSPFTYQATPPTLSPRSELPPPLAPTRPPKELPKVHSGVFQPPPPRPDKKAIHPSTIDDFESVPVVNDAPALPPKTKIEQPRITFRADTYLENGKAIRTVFLPRNLRHKFLNVAAKNTAQGLEMCGVLCGIVHNNALFITHLLIPDQTCTPNTCDTDNEEDIWQFCHSRDLFVMGWIHTHPTQTCFLSSRDQHTQSGYQVQLPESIAIVCAPKFEPSWGVFRLTDPPGLPVMLECRRTETFHEHDCRNPYVEALAPSGHVYEEEMDFEVCDLRHNRKG</sequence>
<dbReference type="FunFam" id="3.40.140.10:FF:000033">
    <property type="entry name" value="AMSH-like protease sst2"/>
    <property type="match status" value="1"/>
</dbReference>
<feature type="region of interest" description="Disordered" evidence="9">
    <location>
        <begin position="123"/>
        <end position="142"/>
    </location>
</feature>
<organism evidence="11 12">
    <name type="scientific">Podospora australis</name>
    <dbReference type="NCBI Taxonomy" id="1536484"/>
    <lineage>
        <taxon>Eukaryota</taxon>
        <taxon>Fungi</taxon>
        <taxon>Dikarya</taxon>
        <taxon>Ascomycota</taxon>
        <taxon>Pezizomycotina</taxon>
        <taxon>Sordariomycetes</taxon>
        <taxon>Sordariomycetidae</taxon>
        <taxon>Sordariales</taxon>
        <taxon>Podosporaceae</taxon>
        <taxon>Podospora</taxon>
    </lineage>
</organism>